<sequence length="252" mass="27832">MSILNSTDFMSFDGNILKIHQMGSGRPILLLHGLFSSAEMNWIKFGHAQALCNAGFHVVMPDFRAHGQSSAPHDPAAYPNDVLVQDILCLLDYFAWDDYDLAGFSLGARTTAKLLTNGVKPNRAILTGMGWQGLSGWDGRRQFFIDAIDKRETVKRGDAHWFAVQFMKSQKIDPIAARLLLNSFGSMDVDALLKIDLPMAVICGRDDDDNGSAPLLAEKLSNAIYYEISGTHMSSVVETDLSGKMIEFLQQT</sequence>
<dbReference type="Pfam" id="PF00561">
    <property type="entry name" value="Abhydrolase_1"/>
    <property type="match status" value="1"/>
</dbReference>
<dbReference type="STRING" id="1913578.LPB140_08210"/>
<dbReference type="AlphaFoldDB" id="A0A1L3JCJ0"/>
<proteinExistence type="predicted"/>
<evidence type="ECO:0000259" key="1">
    <source>
        <dbReference type="Pfam" id="PF00561"/>
    </source>
</evidence>
<gene>
    <name evidence="2" type="ORF">LPB140_08210</name>
</gene>
<name>A0A1L3JCJ0_9SPHN</name>
<keyword evidence="3" id="KW-1185">Reference proteome</keyword>
<evidence type="ECO:0000313" key="2">
    <source>
        <dbReference type="EMBL" id="APG62773.1"/>
    </source>
</evidence>
<reference evidence="2 3" key="1">
    <citation type="submission" date="2016-11" db="EMBL/GenBank/DDBJ databases">
        <title>Sphingorhabdus sp. LPB0140, isolated from marine environment.</title>
        <authorList>
            <person name="Kim E."/>
            <person name="Yi H."/>
        </authorList>
    </citation>
    <scope>NUCLEOTIDE SEQUENCE [LARGE SCALE GENOMIC DNA]</scope>
    <source>
        <strain evidence="2 3">LPB0140</strain>
    </source>
</reference>
<dbReference type="RefSeq" id="WP_072559422.1">
    <property type="nucleotide sequence ID" value="NZ_CP018154.1"/>
</dbReference>
<dbReference type="InterPro" id="IPR029058">
    <property type="entry name" value="AB_hydrolase_fold"/>
</dbReference>
<protein>
    <submittedName>
        <fullName evidence="2">Alpha/beta hydrolase</fullName>
    </submittedName>
</protein>
<dbReference type="PANTHER" id="PTHR43329">
    <property type="entry name" value="EPOXIDE HYDROLASE"/>
    <property type="match status" value="1"/>
</dbReference>
<dbReference type="SUPFAM" id="SSF53474">
    <property type="entry name" value="alpha/beta-Hydrolases"/>
    <property type="match status" value="1"/>
</dbReference>
<keyword evidence="2" id="KW-0378">Hydrolase</keyword>
<dbReference type="OrthoDB" id="9804723at2"/>
<dbReference type="Proteomes" id="UP000242561">
    <property type="component" value="Chromosome"/>
</dbReference>
<feature type="domain" description="AB hydrolase-1" evidence="1">
    <location>
        <begin position="27"/>
        <end position="115"/>
    </location>
</feature>
<dbReference type="GO" id="GO:0016787">
    <property type="term" value="F:hydrolase activity"/>
    <property type="evidence" value="ECO:0007669"/>
    <property type="project" value="UniProtKB-KW"/>
</dbReference>
<dbReference type="Gene3D" id="3.40.50.1820">
    <property type="entry name" value="alpha/beta hydrolase"/>
    <property type="match status" value="1"/>
</dbReference>
<dbReference type="KEGG" id="sphl:LPB140_08210"/>
<dbReference type="EMBL" id="CP018154">
    <property type="protein sequence ID" value="APG62773.1"/>
    <property type="molecule type" value="Genomic_DNA"/>
</dbReference>
<evidence type="ECO:0000313" key="3">
    <source>
        <dbReference type="Proteomes" id="UP000242561"/>
    </source>
</evidence>
<dbReference type="InterPro" id="IPR000073">
    <property type="entry name" value="AB_hydrolase_1"/>
</dbReference>
<accession>A0A1L3JCJ0</accession>
<organism evidence="2 3">
    <name type="scientific">Sphingorhabdus lutea</name>
    <dbReference type="NCBI Taxonomy" id="1913578"/>
    <lineage>
        <taxon>Bacteria</taxon>
        <taxon>Pseudomonadati</taxon>
        <taxon>Pseudomonadota</taxon>
        <taxon>Alphaproteobacteria</taxon>
        <taxon>Sphingomonadales</taxon>
        <taxon>Sphingomonadaceae</taxon>
        <taxon>Sphingorhabdus</taxon>
    </lineage>
</organism>